<evidence type="ECO:0000313" key="2">
    <source>
        <dbReference type="WBParaSite" id="PS1159_v2.g21860.t1"/>
    </source>
</evidence>
<dbReference type="WBParaSite" id="PS1159_v2.g21860.t1">
    <property type="protein sequence ID" value="PS1159_v2.g21860.t1"/>
    <property type="gene ID" value="PS1159_v2.g21860"/>
</dbReference>
<sequence length="286" mass="32463">KFDYLIRDAARSGIPVSINKNVVDLLFKTAQIVEHPNYGFSWIAFPLKFSDSILHIFEARKSLHEQLYNHRVLIILDELLKKALQAAGDDLELLGTNNNPVKLKDSAGDYLELLGTNNNPVKLKDCTSDLNAYLKLNDSVVDLIYNSLPNEPRMIEARRLLEQISARKFPRAVAKLDYLKPQKREFEDEVKRALNEDGIDCSEVTIVMKVFHFGKGFHNPIGDVLFYETKNSVELVKHSTDTSCSRTCLFVYGPVGCSDEFASKIHKHLSTFAEDKGFEIPTKLFP</sequence>
<organism evidence="1 2">
    <name type="scientific">Panagrolaimus sp. PS1159</name>
    <dbReference type="NCBI Taxonomy" id="55785"/>
    <lineage>
        <taxon>Eukaryota</taxon>
        <taxon>Metazoa</taxon>
        <taxon>Ecdysozoa</taxon>
        <taxon>Nematoda</taxon>
        <taxon>Chromadorea</taxon>
        <taxon>Rhabditida</taxon>
        <taxon>Tylenchina</taxon>
        <taxon>Panagrolaimomorpha</taxon>
        <taxon>Panagrolaimoidea</taxon>
        <taxon>Panagrolaimidae</taxon>
        <taxon>Panagrolaimus</taxon>
    </lineage>
</organism>
<accession>A0AC35FZU5</accession>
<proteinExistence type="predicted"/>
<name>A0AC35FZU5_9BILA</name>
<reference evidence="2" key="1">
    <citation type="submission" date="2022-11" db="UniProtKB">
        <authorList>
            <consortium name="WormBaseParasite"/>
        </authorList>
    </citation>
    <scope>IDENTIFICATION</scope>
</reference>
<evidence type="ECO:0000313" key="1">
    <source>
        <dbReference type="Proteomes" id="UP000887580"/>
    </source>
</evidence>
<protein>
    <submittedName>
        <fullName evidence="2">Sacsin</fullName>
    </submittedName>
</protein>
<dbReference type="Proteomes" id="UP000887580">
    <property type="component" value="Unplaced"/>
</dbReference>